<reference evidence="2" key="2">
    <citation type="journal article" date="2021" name="J Anim Sci Technol">
        <title>Complete genome sequence of Paenibacillus konkukensis sp. nov. SK3146 as a potential probiotic strain.</title>
        <authorList>
            <person name="Jung H.I."/>
            <person name="Park S."/>
            <person name="Niu K.M."/>
            <person name="Lee S.W."/>
            <person name="Kothari D."/>
            <person name="Yi K.J."/>
            <person name="Kim S.K."/>
        </authorList>
    </citation>
    <scope>NUCLEOTIDE SEQUENCE</scope>
    <source>
        <strain evidence="2">SK3146</strain>
    </source>
</reference>
<feature type="signal peptide" evidence="1">
    <location>
        <begin position="1"/>
        <end position="29"/>
    </location>
</feature>
<protein>
    <submittedName>
        <fullName evidence="2">Regulator of chromosome condensation (RCC1) repeat protein</fullName>
    </submittedName>
</protein>
<evidence type="ECO:0000313" key="2">
    <source>
        <dbReference type="EMBL" id="UQZ85942.1"/>
    </source>
</evidence>
<evidence type="ECO:0000313" key="3">
    <source>
        <dbReference type="Proteomes" id="UP001057134"/>
    </source>
</evidence>
<reference evidence="2" key="1">
    <citation type="submission" date="2018-02" db="EMBL/GenBank/DDBJ databases">
        <authorList>
            <person name="Kim S.-K."/>
            <person name="Jung H.-I."/>
            <person name="Lee S.-W."/>
        </authorList>
    </citation>
    <scope>NUCLEOTIDE SEQUENCE</scope>
    <source>
        <strain evidence="2">SK3146</strain>
    </source>
</reference>
<dbReference type="EMBL" id="CP027059">
    <property type="protein sequence ID" value="UQZ85942.1"/>
    <property type="molecule type" value="Genomic_DNA"/>
</dbReference>
<dbReference type="PROSITE" id="PS00626">
    <property type="entry name" value="RCC1_2"/>
    <property type="match status" value="1"/>
</dbReference>
<gene>
    <name evidence="2" type="ORF">SK3146_05233</name>
</gene>
<dbReference type="Pfam" id="PF13540">
    <property type="entry name" value="RCC1_2"/>
    <property type="match status" value="2"/>
</dbReference>
<dbReference type="Pfam" id="PF00415">
    <property type="entry name" value="RCC1"/>
    <property type="match status" value="2"/>
</dbReference>
<evidence type="ECO:0000256" key="1">
    <source>
        <dbReference type="SAM" id="SignalP"/>
    </source>
</evidence>
<feature type="chain" id="PRO_5046761218" evidence="1">
    <location>
        <begin position="30"/>
        <end position="494"/>
    </location>
</feature>
<dbReference type="InterPro" id="IPR051553">
    <property type="entry name" value="Ran_GTPase-activating"/>
</dbReference>
<dbReference type="Proteomes" id="UP001057134">
    <property type="component" value="Chromosome"/>
</dbReference>
<sequence>MNFSKRLFLVLSLSLFFGSFSIFSSVTHAAVTVTPKLAAGGDSFSLALKSDGTVWAWGDNASGKLGDGTTAEKLTPNQVPSLNNVIDIAAGSNHSMALKSDGTVWAWGSNQYGQLGDGTKVNKKTPTQIPSLNSVISIAASGSNSYALKSDGTLWVWGTGSNKTGLGTATGNNTVPVRVHNVTNIVKFAVGYGHASATSQDGTIWMWGDGANGQIGDGAMEHRPEPVIIDFPNAAMVEPGSIATLGLKTDGTVWNWGACLASEIVECSSSSIKVPTQKAGIDNVSFVSSNGGRAAVIKNDGTLWAFGNNTSGYLGIGQQTNNSSYKTPHQVVTSDLVTPLTGVKSVEVGQSHSLAIKNDGTVWSWGRNAEGQLGTGDKTRAYYAVQVVGLTLFDQDQISLGDTVNVEIAQGSSKKYTFKAQNSGVVTFTTGFYQNMADTTLNLYDSNNNLLSTNDDYNNTTYSQISYNVVAGSTYIIEVMGYQNSALQCTLSIQ</sequence>
<dbReference type="PROSITE" id="PS50012">
    <property type="entry name" value="RCC1_3"/>
    <property type="match status" value="6"/>
</dbReference>
<dbReference type="Gene3D" id="2.130.10.30">
    <property type="entry name" value="Regulator of chromosome condensation 1/beta-lactamase-inhibitor protein II"/>
    <property type="match status" value="2"/>
</dbReference>
<dbReference type="PRINTS" id="PR00633">
    <property type="entry name" value="RCCNDNSATION"/>
</dbReference>
<accession>A0ABY4RWX3</accession>
<dbReference type="PANTHER" id="PTHR45982:SF1">
    <property type="entry name" value="REGULATOR OF CHROMOSOME CONDENSATION"/>
    <property type="match status" value="1"/>
</dbReference>
<name>A0ABY4RWX3_9BACL</name>
<dbReference type="PANTHER" id="PTHR45982">
    <property type="entry name" value="REGULATOR OF CHROMOSOME CONDENSATION"/>
    <property type="match status" value="1"/>
</dbReference>
<proteinExistence type="predicted"/>
<dbReference type="InterPro" id="IPR009091">
    <property type="entry name" value="RCC1/BLIP-II"/>
</dbReference>
<keyword evidence="1" id="KW-0732">Signal</keyword>
<dbReference type="SUPFAM" id="SSF50985">
    <property type="entry name" value="RCC1/BLIP-II"/>
    <property type="match status" value="2"/>
</dbReference>
<dbReference type="RefSeq" id="WP_249861522.1">
    <property type="nucleotide sequence ID" value="NZ_CP027059.1"/>
</dbReference>
<keyword evidence="3" id="KW-1185">Reference proteome</keyword>
<organism evidence="2 3">
    <name type="scientific">Paenibacillus konkukensis</name>
    <dbReference type="NCBI Taxonomy" id="2020716"/>
    <lineage>
        <taxon>Bacteria</taxon>
        <taxon>Bacillati</taxon>
        <taxon>Bacillota</taxon>
        <taxon>Bacilli</taxon>
        <taxon>Bacillales</taxon>
        <taxon>Paenibacillaceae</taxon>
        <taxon>Paenibacillus</taxon>
    </lineage>
</organism>
<dbReference type="InterPro" id="IPR000408">
    <property type="entry name" value="Reg_chr_condens"/>
</dbReference>